<organism evidence="3 4">
    <name type="scientific">Piromyces finnis</name>
    <dbReference type="NCBI Taxonomy" id="1754191"/>
    <lineage>
        <taxon>Eukaryota</taxon>
        <taxon>Fungi</taxon>
        <taxon>Fungi incertae sedis</taxon>
        <taxon>Chytridiomycota</taxon>
        <taxon>Chytridiomycota incertae sedis</taxon>
        <taxon>Neocallimastigomycetes</taxon>
        <taxon>Neocallimastigales</taxon>
        <taxon>Neocallimastigaceae</taxon>
        <taxon>Piromyces</taxon>
    </lineage>
</organism>
<evidence type="ECO:0000256" key="1">
    <source>
        <dbReference type="SAM" id="MobiDB-lite"/>
    </source>
</evidence>
<sequence length="514" mass="60616">MTNSSKEEEIETTKFFPENYPNKVYKLASKNKKPVTERPVNKIKKLLIKQENERKLNPVVKHRPESDRIRQLREELANISTVRKERVFDSEPTEEEKLIIQKRVMLQQLQFQEYEKKDFYRKLDKITGLYNFLNEEEVKTSLEDSNQDEEQVILNLTQQEYLPKIRRLIALKYATPEVEVYMSNEQKEAYEKLATKRKNYIKKITSQDAKTRCYTYSRLRLDDALNQLKSDDPMKAFEGWSEARIKAYKMIEANPNTYYYRFNAPGEKQRNGAWTPEERKLFMDRLAEVGADGQWGIFSMTIPGRVGYQCSNFYRHLLKSKQIKDPNYIISNDGKMHYLFGKKDGQVGTIRRHNRHPHRQKIINIEEALGGKESSSSSSTSVRHSTRKRKSKYTYDDSDSDDDYLYPHDNDDSGTYHSWGTTKRTRAKYEIQQQQQQDENPLPGFTDPITLEEVVKPAISPYGHVMGYDSWVRCLNNPDCKNKCPITKKPLTKRELVILTFENIEQYRDKIINK</sequence>
<dbReference type="InterPro" id="IPR013083">
    <property type="entry name" value="Znf_RING/FYVE/PHD"/>
</dbReference>
<name>A0A1Y1VI68_9FUNG</name>
<dbReference type="InterPro" id="IPR009057">
    <property type="entry name" value="Homeodomain-like_sf"/>
</dbReference>
<keyword evidence="4" id="KW-1185">Reference proteome</keyword>
<dbReference type="EMBL" id="MCFH01000006">
    <property type="protein sequence ID" value="ORX57097.1"/>
    <property type="molecule type" value="Genomic_DNA"/>
</dbReference>
<feature type="region of interest" description="Disordered" evidence="1">
    <location>
        <begin position="365"/>
        <end position="418"/>
    </location>
</feature>
<dbReference type="SUPFAM" id="SSF57850">
    <property type="entry name" value="RING/U-box"/>
    <property type="match status" value="1"/>
</dbReference>
<evidence type="ECO:0000259" key="2">
    <source>
        <dbReference type="PROSITE" id="PS50090"/>
    </source>
</evidence>
<feature type="compositionally biased region" description="Low complexity" evidence="1">
    <location>
        <begin position="374"/>
        <end position="383"/>
    </location>
</feature>
<proteinExistence type="predicted"/>
<dbReference type="OrthoDB" id="6781668at2759"/>
<dbReference type="AlphaFoldDB" id="A0A1Y1VI68"/>
<dbReference type="Gene3D" id="1.10.10.60">
    <property type="entry name" value="Homeodomain-like"/>
    <property type="match status" value="1"/>
</dbReference>
<gene>
    <name evidence="3" type="ORF">BCR36DRAFT_395252</name>
</gene>
<dbReference type="STRING" id="1754191.A0A1Y1VI68"/>
<dbReference type="PROSITE" id="PS50090">
    <property type="entry name" value="MYB_LIKE"/>
    <property type="match status" value="1"/>
</dbReference>
<evidence type="ECO:0000313" key="4">
    <source>
        <dbReference type="Proteomes" id="UP000193719"/>
    </source>
</evidence>
<feature type="domain" description="Myb-like" evidence="2">
    <location>
        <begin position="266"/>
        <end position="318"/>
    </location>
</feature>
<dbReference type="Gene3D" id="3.30.40.10">
    <property type="entry name" value="Zinc/RING finger domain, C3HC4 (zinc finger)"/>
    <property type="match status" value="1"/>
</dbReference>
<reference evidence="3 4" key="2">
    <citation type="submission" date="2016-08" db="EMBL/GenBank/DDBJ databases">
        <title>Pervasive Adenine N6-methylation of Active Genes in Fungi.</title>
        <authorList>
            <consortium name="DOE Joint Genome Institute"/>
            <person name="Mondo S.J."/>
            <person name="Dannebaum R.O."/>
            <person name="Kuo R.C."/>
            <person name="Labutti K."/>
            <person name="Haridas S."/>
            <person name="Kuo A."/>
            <person name="Salamov A."/>
            <person name="Ahrendt S.R."/>
            <person name="Lipzen A."/>
            <person name="Sullivan W."/>
            <person name="Andreopoulos W.B."/>
            <person name="Clum A."/>
            <person name="Lindquist E."/>
            <person name="Daum C."/>
            <person name="Ramamoorthy G.K."/>
            <person name="Gryganskyi A."/>
            <person name="Culley D."/>
            <person name="Magnuson J.K."/>
            <person name="James T.Y."/>
            <person name="O'Malley M.A."/>
            <person name="Stajich J.E."/>
            <person name="Spatafora J.W."/>
            <person name="Visel A."/>
            <person name="Grigoriev I.V."/>
        </authorList>
    </citation>
    <scope>NUCLEOTIDE SEQUENCE [LARGE SCALE GENOMIC DNA]</scope>
    <source>
        <strain evidence="4">finn</strain>
    </source>
</reference>
<dbReference type="Proteomes" id="UP000193719">
    <property type="component" value="Unassembled WGS sequence"/>
</dbReference>
<comment type="caution">
    <text evidence="3">The sequence shown here is derived from an EMBL/GenBank/DDBJ whole genome shotgun (WGS) entry which is preliminary data.</text>
</comment>
<accession>A0A1Y1VI68</accession>
<dbReference type="SUPFAM" id="SSF46689">
    <property type="entry name" value="Homeodomain-like"/>
    <property type="match status" value="1"/>
</dbReference>
<protein>
    <recommendedName>
        <fullName evidence="2">Myb-like domain-containing protein</fullName>
    </recommendedName>
</protein>
<reference evidence="3 4" key="1">
    <citation type="submission" date="2016-08" db="EMBL/GenBank/DDBJ databases">
        <title>Genomes of anaerobic fungi encode conserved fungal cellulosomes for biomass hydrolysis.</title>
        <authorList>
            <consortium name="DOE Joint Genome Institute"/>
            <person name="Haitjema C.H."/>
            <person name="Gilmore S.P."/>
            <person name="Henske J.K."/>
            <person name="Solomon K.V."/>
            <person name="De Groot R."/>
            <person name="Kuo A."/>
            <person name="Mondo S.J."/>
            <person name="Salamov A.A."/>
            <person name="Labutti K."/>
            <person name="Zhao Z."/>
            <person name="Chiniquy J."/>
            <person name="Barry K."/>
            <person name="Brewer H.M."/>
            <person name="Purvine S.O."/>
            <person name="Wright A.T."/>
            <person name="Boxma B."/>
            <person name="Van Alen T."/>
            <person name="Hackstein J.H."/>
            <person name="Baker S.E."/>
            <person name="Grigoriev I.V."/>
            <person name="O'Malley M.A."/>
        </authorList>
    </citation>
    <scope>NUCLEOTIDE SEQUENCE [LARGE SCALE GENOMIC DNA]</scope>
    <source>
        <strain evidence="4">finn</strain>
    </source>
</reference>
<dbReference type="InterPro" id="IPR001005">
    <property type="entry name" value="SANT/Myb"/>
</dbReference>
<evidence type="ECO:0000313" key="3">
    <source>
        <dbReference type="EMBL" id="ORX57097.1"/>
    </source>
</evidence>